<sequence>MFTKILIANRGEIACRVIKTARKMGIKTVAVYSNADADALHVLMADEKVHIGAAPAAESYLIADKIIEAAKKTGAEAIHPGYGFLSENANFCAQLEKEGIAFIGPEVRAIGVMGDKIESKKFAAKAGVNTVPGSTEIITDSAHAIKIAGEIGYPVMIKASAGGGGKGMRVAYNDEQAGEGFTSATSEAISSFGDDRIFIEKFIEEPRHIEIQVLGDAHGNVIYLGERECSIQRRHQKVIEEAPSPFLDEATRASMGAQSVALAKEVDYQSAGTVEFIVDKNRNFFFLEMNTRLQVEHPVTEMVTGVDLVEQMIRVAYGEKLSLTQDDIKLTGWAMEARVYAEDPLRGFLPSIGRVVRYSPPEESDNVRVDTGIYEGSEISMFYDPMIAKLITFGETRDEAIGHMRTALDRYYIRGVGHNIAFLADVMNSSRFQSGNITTNYIAEEYPDGFNGGALTETAKKTMLAVAQTVHSFEMGRQSHISGKMNEDAPDYKDKWVITLANENFPSGFFATKDGCSVICNGETYSVMSDWLPGKPMFEGKINGKDVCVQVDRLKDGYSLSYNGAQEKVFVRTPREAELAALMPEKMPPDMSSFLLCPMPGLIVSIDLSEGDEVKAGQILCVVEAMKMENILRAEKDAVIKEISAKTGDNLAVDDVIIEFE</sequence>
<dbReference type="InterPro" id="IPR011764">
    <property type="entry name" value="Biotin_carboxylation_dom"/>
</dbReference>
<evidence type="ECO:0000259" key="17">
    <source>
        <dbReference type="PROSITE" id="PS50968"/>
    </source>
</evidence>
<dbReference type="PROSITE" id="PS50975">
    <property type="entry name" value="ATP_GRASP"/>
    <property type="match status" value="1"/>
</dbReference>
<evidence type="ECO:0000256" key="2">
    <source>
        <dbReference type="ARBA" id="ARBA00004305"/>
    </source>
</evidence>
<dbReference type="Pfam" id="PF18140">
    <property type="entry name" value="PCC_BT"/>
    <property type="match status" value="1"/>
</dbReference>
<dbReference type="Gene3D" id="2.40.50.100">
    <property type="match status" value="1"/>
</dbReference>
<evidence type="ECO:0000256" key="11">
    <source>
        <dbReference type="ARBA" id="ARBA00022963"/>
    </source>
</evidence>
<dbReference type="PANTHER" id="PTHR18866:SF33">
    <property type="entry name" value="METHYLCROTONOYL-COA CARBOXYLASE SUBUNIT ALPHA, MITOCHONDRIAL-RELATED"/>
    <property type="match status" value="1"/>
</dbReference>
<dbReference type="GO" id="GO:0005759">
    <property type="term" value="C:mitochondrial matrix"/>
    <property type="evidence" value="ECO:0007669"/>
    <property type="project" value="UniProtKB-SubCell"/>
</dbReference>
<keyword evidence="8" id="KW-0067">ATP-binding</keyword>
<dbReference type="EMBL" id="UOED01000033">
    <property type="protein sequence ID" value="VAV88434.1"/>
    <property type="molecule type" value="Genomic_DNA"/>
</dbReference>
<keyword evidence="9" id="KW-0460">Magnesium</keyword>
<comment type="pathway">
    <text evidence="3">Metabolic intermediate metabolism; propanoyl-CoA degradation; succinyl-CoA from propanoyl-CoA: step 1/3.</text>
</comment>
<dbReference type="GO" id="GO:0046872">
    <property type="term" value="F:metal ion binding"/>
    <property type="evidence" value="ECO:0007669"/>
    <property type="project" value="UniProtKB-KW"/>
</dbReference>
<dbReference type="GO" id="GO:0016042">
    <property type="term" value="P:lipid catabolic process"/>
    <property type="evidence" value="ECO:0007669"/>
    <property type="project" value="UniProtKB-KW"/>
</dbReference>
<feature type="domain" description="ATP-grasp" evidence="18">
    <location>
        <begin position="120"/>
        <end position="317"/>
    </location>
</feature>
<dbReference type="Pfam" id="PF02785">
    <property type="entry name" value="Biotin_carb_C"/>
    <property type="match status" value="1"/>
</dbReference>
<dbReference type="Pfam" id="PF00289">
    <property type="entry name" value="Biotin_carb_N"/>
    <property type="match status" value="1"/>
</dbReference>
<organism evidence="20">
    <name type="scientific">hydrothermal vent metagenome</name>
    <dbReference type="NCBI Taxonomy" id="652676"/>
    <lineage>
        <taxon>unclassified sequences</taxon>
        <taxon>metagenomes</taxon>
        <taxon>ecological metagenomes</taxon>
    </lineage>
</organism>
<dbReference type="GO" id="GO:0005524">
    <property type="term" value="F:ATP binding"/>
    <property type="evidence" value="ECO:0007669"/>
    <property type="project" value="UniProtKB-KW"/>
</dbReference>
<dbReference type="InterPro" id="IPR001882">
    <property type="entry name" value="Biotin_BS"/>
</dbReference>
<dbReference type="FunFam" id="3.30.470.20:FF:000028">
    <property type="entry name" value="Methylcrotonoyl-CoA carboxylase subunit alpha, mitochondrial"/>
    <property type="match status" value="1"/>
</dbReference>
<evidence type="ECO:0000259" key="18">
    <source>
        <dbReference type="PROSITE" id="PS50975"/>
    </source>
</evidence>
<keyword evidence="10" id="KW-0809">Transit peptide</keyword>
<dbReference type="AlphaFoldDB" id="A0A3B0R4N5"/>
<evidence type="ECO:0000256" key="7">
    <source>
        <dbReference type="ARBA" id="ARBA00022741"/>
    </source>
</evidence>
<feature type="domain" description="Biotin carboxylation" evidence="19">
    <location>
        <begin position="1"/>
        <end position="447"/>
    </location>
</feature>
<dbReference type="FunFam" id="3.40.50.20:FF:000010">
    <property type="entry name" value="Propionyl-CoA carboxylase subunit alpha"/>
    <property type="match status" value="1"/>
</dbReference>
<keyword evidence="14" id="KW-0464">Manganese</keyword>
<evidence type="ECO:0000256" key="12">
    <source>
        <dbReference type="ARBA" id="ARBA00023098"/>
    </source>
</evidence>
<keyword evidence="12" id="KW-0443">Lipid metabolism</keyword>
<evidence type="ECO:0000256" key="1">
    <source>
        <dbReference type="ARBA" id="ARBA00001953"/>
    </source>
</evidence>
<protein>
    <recommendedName>
        <fullName evidence="4">propionyl-CoA carboxylase</fullName>
        <ecNumber evidence="4">6.4.1.3</ecNumber>
    </recommendedName>
</protein>
<dbReference type="PROSITE" id="PS00188">
    <property type="entry name" value="BIOTIN"/>
    <property type="match status" value="1"/>
</dbReference>
<reference evidence="20" key="1">
    <citation type="submission" date="2018-06" db="EMBL/GenBank/DDBJ databases">
        <authorList>
            <person name="Zhirakovskaya E."/>
        </authorList>
    </citation>
    <scope>NUCLEOTIDE SEQUENCE</scope>
</reference>
<evidence type="ECO:0000256" key="15">
    <source>
        <dbReference type="ARBA" id="ARBA00023267"/>
    </source>
</evidence>
<dbReference type="NCBIfam" id="NF006367">
    <property type="entry name" value="PRK08591.1"/>
    <property type="match status" value="1"/>
</dbReference>
<dbReference type="CDD" id="cd06850">
    <property type="entry name" value="biotinyl_domain"/>
    <property type="match status" value="1"/>
</dbReference>
<name>A0A3B0R4N5_9ZZZZ</name>
<comment type="subcellular location">
    <subcellularLocation>
        <location evidence="2">Mitochondrion matrix</location>
    </subcellularLocation>
</comment>
<keyword evidence="5 20" id="KW-0436">Ligase</keyword>
<dbReference type="InterPro" id="IPR016185">
    <property type="entry name" value="PreATP-grasp_dom_sf"/>
</dbReference>
<dbReference type="InterPro" id="IPR005482">
    <property type="entry name" value="Biotin_COase_C"/>
</dbReference>
<evidence type="ECO:0000259" key="19">
    <source>
        <dbReference type="PROSITE" id="PS50979"/>
    </source>
</evidence>
<proteinExistence type="predicted"/>
<evidence type="ECO:0000256" key="8">
    <source>
        <dbReference type="ARBA" id="ARBA00022840"/>
    </source>
</evidence>
<feature type="domain" description="Lipoyl-binding" evidence="17">
    <location>
        <begin position="582"/>
        <end position="661"/>
    </location>
</feature>
<evidence type="ECO:0000256" key="14">
    <source>
        <dbReference type="ARBA" id="ARBA00023211"/>
    </source>
</evidence>
<dbReference type="InterPro" id="IPR005479">
    <property type="entry name" value="CPAse_ATP-bd"/>
</dbReference>
<dbReference type="PROSITE" id="PS00866">
    <property type="entry name" value="CPSASE_1"/>
    <property type="match status" value="1"/>
</dbReference>
<evidence type="ECO:0000256" key="4">
    <source>
        <dbReference type="ARBA" id="ARBA00013050"/>
    </source>
</evidence>
<dbReference type="EC" id="6.4.1.3" evidence="4"/>
<evidence type="ECO:0000256" key="9">
    <source>
        <dbReference type="ARBA" id="ARBA00022842"/>
    </source>
</evidence>
<keyword evidence="13" id="KW-0496">Mitochondrion</keyword>
<dbReference type="InterPro" id="IPR005481">
    <property type="entry name" value="BC-like_N"/>
</dbReference>
<accession>A0A3B0R4N5</accession>
<evidence type="ECO:0000313" key="20">
    <source>
        <dbReference type="EMBL" id="VAV88434.1"/>
    </source>
</evidence>
<comment type="cofactor">
    <cofactor evidence="1">
        <name>biotin</name>
        <dbReference type="ChEBI" id="CHEBI:57586"/>
    </cofactor>
</comment>
<dbReference type="Gene3D" id="3.30.700.30">
    <property type="match status" value="1"/>
</dbReference>
<keyword evidence="6" id="KW-0479">Metal-binding</keyword>
<dbReference type="SUPFAM" id="SSF52440">
    <property type="entry name" value="PreATP-grasp domain"/>
    <property type="match status" value="1"/>
</dbReference>
<evidence type="ECO:0000256" key="10">
    <source>
        <dbReference type="ARBA" id="ARBA00022946"/>
    </source>
</evidence>
<dbReference type="Gene3D" id="3.30.470.20">
    <property type="entry name" value="ATP-grasp fold, B domain"/>
    <property type="match status" value="1"/>
</dbReference>
<keyword evidence="15" id="KW-0092">Biotin</keyword>
<dbReference type="InterPro" id="IPR000089">
    <property type="entry name" value="Biotin_lipoyl"/>
</dbReference>
<dbReference type="SUPFAM" id="SSF56059">
    <property type="entry name" value="Glutathione synthetase ATP-binding domain-like"/>
    <property type="match status" value="1"/>
</dbReference>
<dbReference type="SUPFAM" id="SSF51230">
    <property type="entry name" value="Single hybrid motif"/>
    <property type="match status" value="1"/>
</dbReference>
<evidence type="ECO:0000256" key="3">
    <source>
        <dbReference type="ARBA" id="ARBA00005060"/>
    </source>
</evidence>
<evidence type="ECO:0000256" key="5">
    <source>
        <dbReference type="ARBA" id="ARBA00022598"/>
    </source>
</evidence>
<dbReference type="PROSITE" id="PS50968">
    <property type="entry name" value="BIOTINYL_LIPOYL"/>
    <property type="match status" value="1"/>
</dbReference>
<keyword evidence="11" id="KW-0442">Lipid degradation</keyword>
<dbReference type="InterPro" id="IPR011761">
    <property type="entry name" value="ATP-grasp"/>
</dbReference>
<dbReference type="InterPro" id="IPR050856">
    <property type="entry name" value="Biotin_carboxylase_complex"/>
</dbReference>
<evidence type="ECO:0000256" key="13">
    <source>
        <dbReference type="ARBA" id="ARBA00023128"/>
    </source>
</evidence>
<evidence type="ECO:0000256" key="6">
    <source>
        <dbReference type="ARBA" id="ARBA00022723"/>
    </source>
</evidence>
<gene>
    <name evidence="20" type="ORF">MNBD_ALPHA02-1943</name>
</gene>
<dbReference type="PANTHER" id="PTHR18866">
    <property type="entry name" value="CARBOXYLASE:PYRUVATE/ACETYL-COA/PROPIONYL-COA CARBOXYLASE"/>
    <property type="match status" value="1"/>
</dbReference>
<dbReference type="SMART" id="SM00878">
    <property type="entry name" value="Biotin_carb_C"/>
    <property type="match status" value="1"/>
</dbReference>
<dbReference type="Pfam" id="PF02786">
    <property type="entry name" value="CPSase_L_D2"/>
    <property type="match status" value="1"/>
</dbReference>
<evidence type="ECO:0000256" key="16">
    <source>
        <dbReference type="ARBA" id="ARBA00049495"/>
    </source>
</evidence>
<dbReference type="SUPFAM" id="SSF51246">
    <property type="entry name" value="Rudiment single hybrid motif"/>
    <property type="match status" value="1"/>
</dbReference>
<dbReference type="GO" id="GO:0004658">
    <property type="term" value="F:propionyl-CoA carboxylase activity"/>
    <property type="evidence" value="ECO:0007669"/>
    <property type="project" value="UniProtKB-EC"/>
</dbReference>
<dbReference type="InterPro" id="IPR011053">
    <property type="entry name" value="Single_hybrid_motif"/>
</dbReference>
<dbReference type="FunFam" id="2.40.50.100:FF:000003">
    <property type="entry name" value="Acetyl-CoA carboxylase biotin carboxyl carrier protein"/>
    <property type="match status" value="1"/>
</dbReference>
<dbReference type="InterPro" id="IPR011054">
    <property type="entry name" value="Rudment_hybrid_motif"/>
</dbReference>
<dbReference type="Pfam" id="PF00364">
    <property type="entry name" value="Biotin_lipoyl"/>
    <property type="match status" value="1"/>
</dbReference>
<dbReference type="UniPathway" id="UPA00945">
    <property type="reaction ID" value="UER00908"/>
</dbReference>
<dbReference type="PROSITE" id="PS00867">
    <property type="entry name" value="CPSASE_2"/>
    <property type="match status" value="1"/>
</dbReference>
<comment type="catalytic activity">
    <reaction evidence="16">
        <text>propanoyl-CoA + hydrogencarbonate + ATP = (S)-methylmalonyl-CoA + ADP + phosphate + H(+)</text>
        <dbReference type="Rhea" id="RHEA:23720"/>
        <dbReference type="ChEBI" id="CHEBI:15378"/>
        <dbReference type="ChEBI" id="CHEBI:17544"/>
        <dbReference type="ChEBI" id="CHEBI:30616"/>
        <dbReference type="ChEBI" id="CHEBI:43474"/>
        <dbReference type="ChEBI" id="CHEBI:57327"/>
        <dbReference type="ChEBI" id="CHEBI:57392"/>
        <dbReference type="ChEBI" id="CHEBI:456216"/>
        <dbReference type="EC" id="6.4.1.3"/>
    </reaction>
    <physiologicalReaction direction="left-to-right" evidence="16">
        <dbReference type="Rhea" id="RHEA:23721"/>
    </physiologicalReaction>
</comment>
<keyword evidence="7" id="KW-0547">Nucleotide-binding</keyword>
<dbReference type="InterPro" id="IPR041265">
    <property type="entry name" value="PCC_BT"/>
</dbReference>
<dbReference type="PROSITE" id="PS50979">
    <property type="entry name" value="BC"/>
    <property type="match status" value="1"/>
</dbReference>
<dbReference type="FunFam" id="3.30.1490.20:FF:000003">
    <property type="entry name" value="acetyl-CoA carboxylase isoform X1"/>
    <property type="match status" value="1"/>
</dbReference>